<keyword evidence="1" id="KW-1133">Transmembrane helix</keyword>
<organism evidence="2 3">
    <name type="scientific">Hyunsoonleella flava</name>
    <dbReference type="NCBI Taxonomy" id="2527939"/>
    <lineage>
        <taxon>Bacteria</taxon>
        <taxon>Pseudomonadati</taxon>
        <taxon>Bacteroidota</taxon>
        <taxon>Flavobacteriia</taxon>
        <taxon>Flavobacteriales</taxon>
        <taxon>Flavobacteriaceae</taxon>
    </lineage>
</organism>
<sequence>MKRNKLDNINASGFKVPKDYFENFEYTLMDNIKVEEVIGTPETGFDVPKHYFETLEDRIVANVAEKKDTKVISLLNRKTIVYISGIAAAILLLFNLSIFNDRVSIEDLEAATVENYILDEDISSYEIASLFTEELPSEDGLVEYNLDAENLEEYLLNNADIESYMVE</sequence>
<gene>
    <name evidence="2" type="ORF">EYD45_05860</name>
</gene>
<keyword evidence="3" id="KW-1185">Reference proteome</keyword>
<dbReference type="RefSeq" id="WP_130963508.1">
    <property type="nucleotide sequence ID" value="NZ_SIRT01000003.1"/>
</dbReference>
<evidence type="ECO:0000256" key="1">
    <source>
        <dbReference type="SAM" id="Phobius"/>
    </source>
</evidence>
<dbReference type="OrthoDB" id="981524at2"/>
<keyword evidence="1" id="KW-0812">Transmembrane</keyword>
<proteinExistence type="predicted"/>
<name>A0A4V2JA92_9FLAO</name>
<feature type="transmembrane region" description="Helical" evidence="1">
    <location>
        <begin position="80"/>
        <end position="99"/>
    </location>
</feature>
<dbReference type="EMBL" id="SIRT01000003">
    <property type="protein sequence ID" value="TBN04784.1"/>
    <property type="molecule type" value="Genomic_DNA"/>
</dbReference>
<evidence type="ECO:0000313" key="3">
    <source>
        <dbReference type="Proteomes" id="UP000291142"/>
    </source>
</evidence>
<accession>A0A4V2JA92</accession>
<reference evidence="2 3" key="1">
    <citation type="submission" date="2019-02" db="EMBL/GenBank/DDBJ databases">
        <title>Hyunsoonleella sp., isolated from marine sediment.</title>
        <authorList>
            <person name="Liu B.-T."/>
        </authorList>
    </citation>
    <scope>NUCLEOTIDE SEQUENCE [LARGE SCALE GENOMIC DNA]</scope>
    <source>
        <strain evidence="2 3">T58</strain>
    </source>
</reference>
<dbReference type="Proteomes" id="UP000291142">
    <property type="component" value="Unassembled WGS sequence"/>
</dbReference>
<keyword evidence="1" id="KW-0472">Membrane</keyword>
<evidence type="ECO:0000313" key="2">
    <source>
        <dbReference type="EMBL" id="TBN04784.1"/>
    </source>
</evidence>
<comment type="caution">
    <text evidence="2">The sequence shown here is derived from an EMBL/GenBank/DDBJ whole genome shotgun (WGS) entry which is preliminary data.</text>
</comment>
<protein>
    <submittedName>
        <fullName evidence="2">Uncharacterized protein</fullName>
    </submittedName>
</protein>
<dbReference type="AlphaFoldDB" id="A0A4V2JA92"/>